<reference evidence="4" key="1">
    <citation type="journal article" date="2014" name="Int. J. Syst. Evol. Microbiol.">
        <title>Complete genome sequence of Corynebacterium casei LMG S-19264T (=DSM 44701T), isolated from a smear-ripened cheese.</title>
        <authorList>
            <consortium name="US DOE Joint Genome Institute (JGI-PGF)"/>
            <person name="Walter F."/>
            <person name="Albersmeier A."/>
            <person name="Kalinowski J."/>
            <person name="Ruckert C."/>
        </authorList>
    </citation>
    <scope>NUCLEOTIDE SEQUENCE</scope>
    <source>
        <strain evidence="4">CGMCC 4.7312</strain>
    </source>
</reference>
<dbReference type="InterPro" id="IPR010172">
    <property type="entry name" value="CRISPR-assoc_prot_TM1791"/>
</dbReference>
<sequence length="301" mass="32071">MTRADTTARKKWPRRAAAGPIGNVLWTGDMLIRGYGGALSAGANPLVVLHRAAFVSGKGEFDTKTEAAVLRWAADFGLGQEPNLLAVAAKRRDQALDALVNQGKGTLTRQRRKVTPQWRMAVGVGNRLNPYEIGLSLHGTYGWPVIPGSTLKGLTCAWARGCDIDQDDPERFGRIFGLPRVRIATDNDESSWSAGGGDATQGSVMFFDALPVGGPVSVTRDVVTPHQQPYYGRGQAPGEHHQPIPSEFLVVDGGTFAIDLVGPKNDVSDAMQWCLTAVDELGVGAKTSAGYGYLTAMGGQP</sequence>
<reference evidence="4" key="2">
    <citation type="submission" date="2020-09" db="EMBL/GenBank/DDBJ databases">
        <authorList>
            <person name="Sun Q."/>
            <person name="Zhou Y."/>
        </authorList>
    </citation>
    <scope>NUCLEOTIDE SEQUENCE</scope>
    <source>
        <strain evidence="4">CGMCC 4.7312</strain>
    </source>
</reference>
<dbReference type="Proteomes" id="UP000608890">
    <property type="component" value="Unassembled WGS sequence"/>
</dbReference>
<evidence type="ECO:0000313" key="5">
    <source>
        <dbReference type="Proteomes" id="UP000608890"/>
    </source>
</evidence>
<name>A0A917UAQ5_9ACTN</name>
<organism evidence="4 5">
    <name type="scientific">Micromonospora sonchi</name>
    <dbReference type="NCBI Taxonomy" id="1763543"/>
    <lineage>
        <taxon>Bacteria</taxon>
        <taxon>Bacillati</taxon>
        <taxon>Actinomycetota</taxon>
        <taxon>Actinomycetes</taxon>
        <taxon>Micromonosporales</taxon>
        <taxon>Micromonosporaceae</taxon>
        <taxon>Micromonospora</taxon>
    </lineage>
</organism>
<evidence type="ECO:0000313" key="4">
    <source>
        <dbReference type="EMBL" id="GGM66693.1"/>
    </source>
</evidence>
<keyword evidence="5" id="KW-1185">Reference proteome</keyword>
<feature type="domain" description="CRISPR type III-associated protein" evidence="3">
    <location>
        <begin position="121"/>
        <end position="294"/>
    </location>
</feature>
<dbReference type="EMBL" id="BMNB01000053">
    <property type="protein sequence ID" value="GGM66693.1"/>
    <property type="molecule type" value="Genomic_DNA"/>
</dbReference>
<dbReference type="Pfam" id="PF03787">
    <property type="entry name" value="RAMPs"/>
    <property type="match status" value="1"/>
</dbReference>
<dbReference type="AlphaFoldDB" id="A0A917UAQ5"/>
<dbReference type="NCBIfam" id="TIGR01898">
    <property type="entry name" value="cas_TM1791_cmr6"/>
    <property type="match status" value="1"/>
</dbReference>
<gene>
    <name evidence="4" type="ORF">GCM10011608_60020</name>
</gene>
<dbReference type="PANTHER" id="PTHR39965:SF1">
    <property type="entry name" value="CRISPR SYSTEM CMR SUBUNIT CMR6"/>
    <property type="match status" value="1"/>
</dbReference>
<protein>
    <recommendedName>
        <fullName evidence="3">CRISPR type III-associated protein domain-containing protein</fullName>
    </recommendedName>
</protein>
<proteinExistence type="predicted"/>
<keyword evidence="1" id="KW-0051">Antiviral defense</keyword>
<dbReference type="RefSeq" id="WP_189050487.1">
    <property type="nucleotide sequence ID" value="NZ_BMNB01000053.1"/>
</dbReference>
<comment type="subunit">
    <text evidence="2">Part of the Csm effector complex that includes Cas10, Csm2, Csm3, Csm4 and Csm5.</text>
</comment>
<dbReference type="PANTHER" id="PTHR39965">
    <property type="entry name" value="CRISPR SYSTEM CMR SUBUNIT CMR6"/>
    <property type="match status" value="1"/>
</dbReference>
<accession>A0A917UAQ5</accession>
<evidence type="ECO:0000256" key="2">
    <source>
        <dbReference type="ARBA" id="ARBA00093789"/>
    </source>
</evidence>
<dbReference type="GO" id="GO:0051607">
    <property type="term" value="P:defense response to virus"/>
    <property type="evidence" value="ECO:0007669"/>
    <property type="project" value="UniProtKB-KW"/>
</dbReference>
<dbReference type="InterPro" id="IPR005537">
    <property type="entry name" value="RAMP_III_fam"/>
</dbReference>
<evidence type="ECO:0000259" key="3">
    <source>
        <dbReference type="Pfam" id="PF03787"/>
    </source>
</evidence>
<comment type="caution">
    <text evidence="4">The sequence shown here is derived from an EMBL/GenBank/DDBJ whole genome shotgun (WGS) entry which is preliminary data.</text>
</comment>
<evidence type="ECO:0000256" key="1">
    <source>
        <dbReference type="ARBA" id="ARBA00023118"/>
    </source>
</evidence>